<sequence>MTGVIVSLCGAVLLCLFFLVRSMLWKRRVSARPVLTVADVAAAAPGTAVVVSGHTASFPVRISPVLGQECVWYEVARNRTRVISSNYDEHIRTVDETWGDLGVYNEHGTRVAVTADLGRRPILAVRSPMVVEPPTNRPTTGSNSDFESISERLVEVGRAVVVTGVVEPGGTLGKRSWLDGTAQSTVDDVFARHVRFQRWMLSIVVALSAVAMVVPHAA</sequence>
<organism evidence="2 3">
    <name type="scientific">Virgisporangium aurantiacum</name>
    <dbReference type="NCBI Taxonomy" id="175570"/>
    <lineage>
        <taxon>Bacteria</taxon>
        <taxon>Bacillati</taxon>
        <taxon>Actinomycetota</taxon>
        <taxon>Actinomycetes</taxon>
        <taxon>Micromonosporales</taxon>
        <taxon>Micromonosporaceae</taxon>
        <taxon>Virgisporangium</taxon>
    </lineage>
</organism>
<keyword evidence="1" id="KW-1133">Transmembrane helix</keyword>
<keyword evidence="3" id="KW-1185">Reference proteome</keyword>
<keyword evidence="1" id="KW-0812">Transmembrane</keyword>
<dbReference type="RefSeq" id="WP_203989346.1">
    <property type="nucleotide sequence ID" value="NZ_BOPG01000012.1"/>
</dbReference>
<dbReference type="EMBL" id="BOPG01000012">
    <property type="protein sequence ID" value="GIJ54379.1"/>
    <property type="molecule type" value="Genomic_DNA"/>
</dbReference>
<proteinExistence type="predicted"/>
<dbReference type="AlphaFoldDB" id="A0A8J3YYJ4"/>
<evidence type="ECO:0000313" key="3">
    <source>
        <dbReference type="Proteomes" id="UP000612585"/>
    </source>
</evidence>
<evidence type="ECO:0000256" key="1">
    <source>
        <dbReference type="SAM" id="Phobius"/>
    </source>
</evidence>
<accession>A0A8J3YYJ4</accession>
<gene>
    <name evidence="2" type="ORF">Vau01_018950</name>
</gene>
<keyword evidence="1" id="KW-0472">Membrane</keyword>
<feature type="transmembrane region" description="Helical" evidence="1">
    <location>
        <begin position="199"/>
        <end position="217"/>
    </location>
</feature>
<dbReference type="Proteomes" id="UP000612585">
    <property type="component" value="Unassembled WGS sequence"/>
</dbReference>
<protein>
    <submittedName>
        <fullName evidence="2">Uncharacterized protein</fullName>
    </submittedName>
</protein>
<reference evidence="2" key="1">
    <citation type="submission" date="2021-01" db="EMBL/GenBank/DDBJ databases">
        <title>Whole genome shotgun sequence of Virgisporangium aurantiacum NBRC 16421.</title>
        <authorList>
            <person name="Komaki H."/>
            <person name="Tamura T."/>
        </authorList>
    </citation>
    <scope>NUCLEOTIDE SEQUENCE</scope>
    <source>
        <strain evidence="2">NBRC 16421</strain>
    </source>
</reference>
<name>A0A8J3YYJ4_9ACTN</name>
<evidence type="ECO:0000313" key="2">
    <source>
        <dbReference type="EMBL" id="GIJ54379.1"/>
    </source>
</evidence>
<comment type="caution">
    <text evidence="2">The sequence shown here is derived from an EMBL/GenBank/DDBJ whole genome shotgun (WGS) entry which is preliminary data.</text>
</comment>